<dbReference type="InterPro" id="IPR006094">
    <property type="entry name" value="Oxid_FAD_bind_N"/>
</dbReference>
<feature type="domain" description="FAD-binding PCMH-type" evidence="2">
    <location>
        <begin position="8"/>
        <end position="173"/>
    </location>
</feature>
<dbReference type="Proteomes" id="UP000002505">
    <property type="component" value="Chromosome"/>
</dbReference>
<dbReference type="eggNOG" id="COG0277">
    <property type="taxonomic scope" value="Bacteria"/>
</dbReference>
<dbReference type="Gene3D" id="1.10.45.10">
    <property type="entry name" value="Vanillyl-alcohol Oxidase, Chain A, domain 4"/>
    <property type="match status" value="1"/>
</dbReference>
<keyword evidence="1" id="KW-0560">Oxidoreductase</keyword>
<dbReference type="STRING" id="452863.Achl_0055"/>
<dbReference type="Pfam" id="PF01565">
    <property type="entry name" value="FAD_binding_4"/>
    <property type="match status" value="1"/>
</dbReference>
<dbReference type="PANTHER" id="PTHR43762">
    <property type="entry name" value="L-GULONOLACTONE OXIDASE"/>
    <property type="match status" value="1"/>
</dbReference>
<dbReference type="SMR" id="B8H884"/>
<dbReference type="PROSITE" id="PS51387">
    <property type="entry name" value="FAD_PCMH"/>
    <property type="match status" value="1"/>
</dbReference>
<dbReference type="InterPro" id="IPR007173">
    <property type="entry name" value="ALO_C"/>
</dbReference>
<evidence type="ECO:0000313" key="3">
    <source>
        <dbReference type="EMBL" id="ACL38058.1"/>
    </source>
</evidence>
<dbReference type="OrthoDB" id="9800184at2"/>
<dbReference type="PIRSF" id="PIRSF000136">
    <property type="entry name" value="LGO_GLO"/>
    <property type="match status" value="1"/>
</dbReference>
<evidence type="ECO:0000256" key="1">
    <source>
        <dbReference type="ARBA" id="ARBA00023002"/>
    </source>
</evidence>
<dbReference type="GO" id="GO:0016020">
    <property type="term" value="C:membrane"/>
    <property type="evidence" value="ECO:0007669"/>
    <property type="project" value="InterPro"/>
</dbReference>
<dbReference type="Gene3D" id="3.30.70.2530">
    <property type="match status" value="1"/>
</dbReference>
<dbReference type="InterPro" id="IPR016169">
    <property type="entry name" value="FAD-bd_PCMH_sub2"/>
</dbReference>
<dbReference type="InterPro" id="IPR036318">
    <property type="entry name" value="FAD-bd_PCMH-like_sf"/>
</dbReference>
<dbReference type="SUPFAM" id="SSF56176">
    <property type="entry name" value="FAD-binding/transporter-associated domain-like"/>
    <property type="match status" value="1"/>
</dbReference>
<protein>
    <submittedName>
        <fullName evidence="3">FAD linked oxidase domain protein</fullName>
    </submittedName>
</protein>
<dbReference type="InterPro" id="IPR010031">
    <property type="entry name" value="FAD_lactone_oxidase-like"/>
</dbReference>
<dbReference type="RefSeq" id="WP_012630794.1">
    <property type="nucleotide sequence ID" value="NC_011886.1"/>
</dbReference>
<dbReference type="Pfam" id="PF04030">
    <property type="entry name" value="ALO"/>
    <property type="match status" value="1"/>
</dbReference>
<proteinExistence type="predicted"/>
<dbReference type="Gene3D" id="3.30.43.10">
    <property type="entry name" value="Uridine Diphospho-n-acetylenolpyruvylglucosamine Reductase, domain 2"/>
    <property type="match status" value="1"/>
</dbReference>
<dbReference type="EMBL" id="CP001341">
    <property type="protein sequence ID" value="ACL38058.1"/>
    <property type="molecule type" value="Genomic_DNA"/>
</dbReference>
<dbReference type="GO" id="GO:0071949">
    <property type="term" value="F:FAD binding"/>
    <property type="evidence" value="ECO:0007669"/>
    <property type="project" value="InterPro"/>
</dbReference>
<dbReference type="InterPro" id="IPR016166">
    <property type="entry name" value="FAD-bd_PCMH"/>
</dbReference>
<dbReference type="HOGENOM" id="CLU_003896_4_2_11"/>
<reference evidence="3" key="1">
    <citation type="submission" date="2009-01" db="EMBL/GenBank/DDBJ databases">
        <title>Complete sequence of chromosome of Arthrobacter chlorophenolicus A6.</title>
        <authorList>
            <consortium name="US DOE Joint Genome Institute"/>
            <person name="Lucas S."/>
            <person name="Copeland A."/>
            <person name="Lapidus A."/>
            <person name="Glavina del Rio T."/>
            <person name="Tice H."/>
            <person name="Bruce D."/>
            <person name="Goodwin L."/>
            <person name="Pitluck S."/>
            <person name="Goltsman E."/>
            <person name="Clum A."/>
            <person name="Larimer F."/>
            <person name="Land M."/>
            <person name="Hauser L."/>
            <person name="Kyrpides N."/>
            <person name="Mikhailova N."/>
            <person name="Jansson J."/>
            <person name="Richardson P."/>
        </authorList>
    </citation>
    <scope>NUCLEOTIDE SEQUENCE [LARGE SCALE GENOMIC DNA]</scope>
    <source>
        <strain evidence="3">A6</strain>
    </source>
</reference>
<sequence length="418" mass="45185">MKNWAGNLEYASSAVHRPGSVDELAALVAAAPRVKALGSRHSFNRVGDTEGLHILLDGLPHSIEPDSERQTVKVSGGVSYGELCRALEQSGLAIHNLASLPHISVAGAIQTGTHGSGVNNQSLAGKVQSIDLVRPSGDVLTLSPADGDDFLASVVGLGAMGVVTAVELSTRPSFRMRQRVLENLPWDAALANFDALASAAYSVSLFTTYAGDSVSQVWLKALDAEPPLAELFGATAATRPLHPLPDMSAENCTQQLDEAGPWLDRLPHFRHEFTPSNGEELQSEYILPLEHAPAAIEAVRTLADRLAPLLFISEIRTGAADEFWLSPFYRQQSVALHFTWKPLQADVEALLPELEDLLRPFGARPHWGKLFTPSRFDWEQLYPRFAGFRSLASAHDPEGKFRNALLDSILGVPAASGR</sequence>
<dbReference type="InterPro" id="IPR016171">
    <property type="entry name" value="Vanillyl_alc_oxidase_C-sub2"/>
</dbReference>
<evidence type="ECO:0000313" key="4">
    <source>
        <dbReference type="Proteomes" id="UP000002505"/>
    </source>
</evidence>
<organism evidence="3 4">
    <name type="scientific">Pseudarthrobacter chlorophenolicus (strain ATCC 700700 / DSM 12829 / CIP 107037 / JCM 12360 / KCTC 9906 / NCIMB 13794 / A6)</name>
    <name type="common">Arthrobacter chlorophenolicus</name>
    <dbReference type="NCBI Taxonomy" id="452863"/>
    <lineage>
        <taxon>Bacteria</taxon>
        <taxon>Bacillati</taxon>
        <taxon>Actinomycetota</taxon>
        <taxon>Actinomycetes</taxon>
        <taxon>Micrococcales</taxon>
        <taxon>Micrococcaceae</taxon>
        <taxon>Pseudarthrobacter</taxon>
    </lineage>
</organism>
<dbReference type="AlphaFoldDB" id="B8H884"/>
<name>B8H884_PSECP</name>
<gene>
    <name evidence="3" type="ordered locus">Achl_0055</name>
</gene>
<evidence type="ECO:0000259" key="2">
    <source>
        <dbReference type="PROSITE" id="PS51387"/>
    </source>
</evidence>
<dbReference type="KEGG" id="ach:Achl_0055"/>
<dbReference type="InterPro" id="IPR016167">
    <property type="entry name" value="FAD-bd_PCMH_sub1"/>
</dbReference>
<dbReference type="Gene3D" id="3.30.70.2520">
    <property type="match status" value="1"/>
</dbReference>
<dbReference type="PANTHER" id="PTHR43762:SF1">
    <property type="entry name" value="D-ARABINONO-1,4-LACTONE OXIDASE"/>
    <property type="match status" value="1"/>
</dbReference>
<dbReference type="GO" id="GO:0003885">
    <property type="term" value="F:D-arabinono-1,4-lactone oxidase activity"/>
    <property type="evidence" value="ECO:0007669"/>
    <property type="project" value="InterPro"/>
</dbReference>
<dbReference type="Gene3D" id="3.30.465.10">
    <property type="match status" value="1"/>
</dbReference>
<dbReference type="GO" id="GO:0080049">
    <property type="term" value="F:L-gulono-1,4-lactone dehydrogenase activity"/>
    <property type="evidence" value="ECO:0007669"/>
    <property type="project" value="TreeGrafter"/>
</dbReference>
<keyword evidence="4" id="KW-1185">Reference proteome</keyword>
<accession>B8H884</accession>